<dbReference type="PANTHER" id="PTHR24096:SF377">
    <property type="entry name" value="4-COUMARATE--COA LIGASE-LIKE 7"/>
    <property type="match status" value="1"/>
</dbReference>
<evidence type="ECO:0000313" key="5">
    <source>
        <dbReference type="EMBL" id="KAK1262021.1"/>
    </source>
</evidence>
<dbReference type="GO" id="GO:0016878">
    <property type="term" value="F:acid-thiol ligase activity"/>
    <property type="evidence" value="ECO:0007669"/>
    <property type="project" value="UniProtKB-ARBA"/>
</dbReference>
<sequence>MGRTTGISKAAAIPHRTFIAVVTEFQPERAEVKMVWAPLFYTMEFVLCLGGIALGETMVMASAGRFEVEAVTAAVAEHGVTVLAVAPPVLVALERAAAEGIVGGLELLQRIIVGAASLSREVAERFVRRFRHRWRRRRRRGIVLDGREDVVAVEKVGDGGGRGGAGSEVDGGEAAERDVEVEGADVVGGHVDGEEDGVGFS</sequence>
<dbReference type="Proteomes" id="UP001179952">
    <property type="component" value="Unassembled WGS sequence"/>
</dbReference>
<keyword evidence="2" id="KW-0547">Nucleotide-binding</keyword>
<keyword evidence="2" id="KW-0067">ATP-binding</keyword>
<reference evidence="5" key="1">
    <citation type="journal article" date="2023" name="Nat. Commun.">
        <title>Diploid and tetraploid genomes of Acorus and the evolution of monocots.</title>
        <authorList>
            <person name="Ma L."/>
            <person name="Liu K.W."/>
            <person name="Li Z."/>
            <person name="Hsiao Y.Y."/>
            <person name="Qi Y."/>
            <person name="Fu T."/>
            <person name="Tang G.D."/>
            <person name="Zhang D."/>
            <person name="Sun W.H."/>
            <person name="Liu D.K."/>
            <person name="Li Y."/>
            <person name="Chen G.Z."/>
            <person name="Liu X.D."/>
            <person name="Liao X.Y."/>
            <person name="Jiang Y.T."/>
            <person name="Yu X."/>
            <person name="Hao Y."/>
            <person name="Huang J."/>
            <person name="Zhao X.W."/>
            <person name="Ke S."/>
            <person name="Chen Y.Y."/>
            <person name="Wu W.L."/>
            <person name="Hsu J.L."/>
            <person name="Lin Y.F."/>
            <person name="Huang M.D."/>
            <person name="Li C.Y."/>
            <person name="Huang L."/>
            <person name="Wang Z.W."/>
            <person name="Zhao X."/>
            <person name="Zhong W.Y."/>
            <person name="Peng D.H."/>
            <person name="Ahmad S."/>
            <person name="Lan S."/>
            <person name="Zhang J.S."/>
            <person name="Tsai W.C."/>
            <person name="Van de Peer Y."/>
            <person name="Liu Z.J."/>
        </authorList>
    </citation>
    <scope>NUCLEOTIDE SEQUENCE</scope>
    <source>
        <strain evidence="5">SCP</strain>
    </source>
</reference>
<keyword evidence="1 5" id="KW-0436">Ligase</keyword>
<dbReference type="InterPro" id="IPR042099">
    <property type="entry name" value="ANL_N_sf"/>
</dbReference>
<evidence type="ECO:0000256" key="2">
    <source>
        <dbReference type="ARBA" id="ARBA00022840"/>
    </source>
</evidence>
<dbReference type="GO" id="GO:0005524">
    <property type="term" value="F:ATP binding"/>
    <property type="evidence" value="ECO:0007669"/>
    <property type="project" value="UniProtKB-KW"/>
</dbReference>
<accession>A0AAV9ACI6</accession>
<organism evidence="5 6">
    <name type="scientific">Acorus gramineus</name>
    <name type="common">Dwarf sweet flag</name>
    <dbReference type="NCBI Taxonomy" id="55184"/>
    <lineage>
        <taxon>Eukaryota</taxon>
        <taxon>Viridiplantae</taxon>
        <taxon>Streptophyta</taxon>
        <taxon>Embryophyta</taxon>
        <taxon>Tracheophyta</taxon>
        <taxon>Spermatophyta</taxon>
        <taxon>Magnoliopsida</taxon>
        <taxon>Liliopsida</taxon>
        <taxon>Acoraceae</taxon>
        <taxon>Acorus</taxon>
    </lineage>
</organism>
<feature type="domain" description="AMP-dependent synthetase/ligase" evidence="4">
    <location>
        <begin position="4"/>
        <end position="132"/>
    </location>
</feature>
<dbReference type="PANTHER" id="PTHR24096">
    <property type="entry name" value="LONG-CHAIN-FATTY-ACID--COA LIGASE"/>
    <property type="match status" value="1"/>
</dbReference>
<protein>
    <submittedName>
        <fullName evidence="5">4-coumarate--CoA ligase-like 7</fullName>
    </submittedName>
</protein>
<dbReference type="Pfam" id="PF00501">
    <property type="entry name" value="AMP-binding"/>
    <property type="match status" value="1"/>
</dbReference>
<keyword evidence="6" id="KW-1185">Reference proteome</keyword>
<evidence type="ECO:0000259" key="4">
    <source>
        <dbReference type="Pfam" id="PF00501"/>
    </source>
</evidence>
<dbReference type="InterPro" id="IPR000873">
    <property type="entry name" value="AMP-dep_synth/lig_dom"/>
</dbReference>
<feature type="region of interest" description="Disordered" evidence="3">
    <location>
        <begin position="155"/>
        <end position="201"/>
    </location>
</feature>
<evidence type="ECO:0000256" key="3">
    <source>
        <dbReference type="SAM" id="MobiDB-lite"/>
    </source>
</evidence>
<evidence type="ECO:0000313" key="6">
    <source>
        <dbReference type="Proteomes" id="UP001179952"/>
    </source>
</evidence>
<dbReference type="EMBL" id="JAUJYN010000010">
    <property type="protein sequence ID" value="KAK1262021.1"/>
    <property type="molecule type" value="Genomic_DNA"/>
</dbReference>
<dbReference type="AlphaFoldDB" id="A0AAV9ACI6"/>
<dbReference type="GO" id="GO:0016405">
    <property type="term" value="F:CoA-ligase activity"/>
    <property type="evidence" value="ECO:0007669"/>
    <property type="project" value="TreeGrafter"/>
</dbReference>
<reference evidence="5" key="2">
    <citation type="submission" date="2023-06" db="EMBL/GenBank/DDBJ databases">
        <authorList>
            <person name="Ma L."/>
            <person name="Liu K.-W."/>
            <person name="Li Z."/>
            <person name="Hsiao Y.-Y."/>
            <person name="Qi Y."/>
            <person name="Fu T."/>
            <person name="Tang G."/>
            <person name="Zhang D."/>
            <person name="Sun W.-H."/>
            <person name="Liu D.-K."/>
            <person name="Li Y."/>
            <person name="Chen G.-Z."/>
            <person name="Liu X.-D."/>
            <person name="Liao X.-Y."/>
            <person name="Jiang Y.-T."/>
            <person name="Yu X."/>
            <person name="Hao Y."/>
            <person name="Huang J."/>
            <person name="Zhao X.-W."/>
            <person name="Ke S."/>
            <person name="Chen Y.-Y."/>
            <person name="Wu W.-L."/>
            <person name="Hsu J.-L."/>
            <person name="Lin Y.-F."/>
            <person name="Huang M.-D."/>
            <person name="Li C.-Y."/>
            <person name="Huang L."/>
            <person name="Wang Z.-W."/>
            <person name="Zhao X."/>
            <person name="Zhong W.-Y."/>
            <person name="Peng D.-H."/>
            <person name="Ahmad S."/>
            <person name="Lan S."/>
            <person name="Zhang J.-S."/>
            <person name="Tsai W.-C."/>
            <person name="Van De Peer Y."/>
            <person name="Liu Z.-J."/>
        </authorList>
    </citation>
    <scope>NUCLEOTIDE SEQUENCE</scope>
    <source>
        <strain evidence="5">SCP</strain>
        <tissue evidence="5">Leaves</tissue>
    </source>
</reference>
<name>A0AAV9ACI6_ACOGR</name>
<dbReference type="Gene3D" id="3.40.50.12780">
    <property type="entry name" value="N-terminal domain of ligase-like"/>
    <property type="match status" value="1"/>
</dbReference>
<gene>
    <name evidence="5" type="ORF">QJS04_geneDACA021150</name>
</gene>
<comment type="caution">
    <text evidence="5">The sequence shown here is derived from an EMBL/GenBank/DDBJ whole genome shotgun (WGS) entry which is preliminary data.</text>
</comment>
<dbReference type="SUPFAM" id="SSF56801">
    <property type="entry name" value="Acetyl-CoA synthetase-like"/>
    <property type="match status" value="1"/>
</dbReference>
<evidence type="ECO:0000256" key="1">
    <source>
        <dbReference type="ARBA" id="ARBA00022598"/>
    </source>
</evidence>
<proteinExistence type="predicted"/>